<dbReference type="OrthoDB" id="9802248at2"/>
<reference evidence="2 3" key="1">
    <citation type="submission" date="2018-05" db="EMBL/GenBank/DDBJ databases">
        <title>The Hungate 1000. A catalogue of reference genomes from the rumen microbiome.</title>
        <authorList>
            <person name="Kelly W."/>
        </authorList>
    </citation>
    <scope>NUCLEOTIDE SEQUENCE [LARGE SCALE GENOMIC DNA]</scope>
    <source>
        <strain evidence="2 3">NLAE-zl-C242</strain>
    </source>
</reference>
<feature type="domain" description="Metallo-beta-lactamase" evidence="1">
    <location>
        <begin position="23"/>
        <end position="206"/>
    </location>
</feature>
<dbReference type="SUPFAM" id="SSF56281">
    <property type="entry name" value="Metallo-hydrolase/oxidoreductase"/>
    <property type="match status" value="1"/>
</dbReference>
<keyword evidence="3" id="KW-1185">Reference proteome</keyword>
<dbReference type="EMBL" id="QGDL01000001">
    <property type="protein sequence ID" value="PWJ32257.1"/>
    <property type="molecule type" value="Genomic_DNA"/>
</dbReference>
<name>A0A2Y9B9A4_9FIRM</name>
<dbReference type="PANTHER" id="PTHR42951">
    <property type="entry name" value="METALLO-BETA-LACTAMASE DOMAIN-CONTAINING"/>
    <property type="match status" value="1"/>
</dbReference>
<dbReference type="GO" id="GO:0016787">
    <property type="term" value="F:hydrolase activity"/>
    <property type="evidence" value="ECO:0007669"/>
    <property type="project" value="UniProtKB-KW"/>
</dbReference>
<dbReference type="RefSeq" id="WP_109729609.1">
    <property type="nucleotide sequence ID" value="NZ_BAAACK010000007.1"/>
</dbReference>
<dbReference type="Gene3D" id="3.60.15.10">
    <property type="entry name" value="Ribonuclease Z/Hydroxyacylglutathione hydrolase-like"/>
    <property type="match status" value="1"/>
</dbReference>
<dbReference type="InterPro" id="IPR036866">
    <property type="entry name" value="RibonucZ/Hydroxyglut_hydro"/>
</dbReference>
<organism evidence="2 3">
    <name type="scientific">Faecalicatena orotica</name>
    <dbReference type="NCBI Taxonomy" id="1544"/>
    <lineage>
        <taxon>Bacteria</taxon>
        <taxon>Bacillati</taxon>
        <taxon>Bacillota</taxon>
        <taxon>Clostridia</taxon>
        <taxon>Lachnospirales</taxon>
        <taxon>Lachnospiraceae</taxon>
        <taxon>Faecalicatena</taxon>
    </lineage>
</organism>
<evidence type="ECO:0000313" key="2">
    <source>
        <dbReference type="EMBL" id="PWJ32257.1"/>
    </source>
</evidence>
<protein>
    <submittedName>
        <fullName evidence="2">Glyoxylase-like metal-dependent hydrolase (Beta-lactamase superfamily II)</fullName>
    </submittedName>
</protein>
<proteinExistence type="predicted"/>
<gene>
    <name evidence="2" type="ORF">A8806_101545</name>
</gene>
<dbReference type="Pfam" id="PF00753">
    <property type="entry name" value="Lactamase_B"/>
    <property type="match status" value="1"/>
</dbReference>
<dbReference type="PANTHER" id="PTHR42951:SF17">
    <property type="entry name" value="METALLO-BETA-LACTAMASE DOMAIN-CONTAINING PROTEIN"/>
    <property type="match status" value="1"/>
</dbReference>
<dbReference type="InterPro" id="IPR001279">
    <property type="entry name" value="Metallo-B-lactamas"/>
</dbReference>
<comment type="caution">
    <text evidence="2">The sequence shown here is derived from an EMBL/GenBank/DDBJ whole genome shotgun (WGS) entry which is preliminary data.</text>
</comment>
<dbReference type="AlphaFoldDB" id="A0A2Y9B9A4"/>
<accession>A0A2Y9B9A4</accession>
<sequence>MEVCRNVHQIRVDFQITETVKRYAYVYLVTGQSCCLIDSGVAGSEKVIERYMRDIGRDMTEIKAVFLTHAHPDHIGGAAAVQNNSGCKVYASEEAKRWTEDIDLQFQERPIPGFYTLVNEAVSVDETVRDNDCIFLEDGITFQVLDSKGHSNGSVSYLLKEKGVLFCGDAIPVQDEFPIFTELDKSRSTLERLGNLSGTRYCCPAWDRVYGEQEFSQKVSAAETLLRKLEDCVRDVYCKYPEISEKELAEAAGNRMGWKDMAVNPLFLRSIKACLESE</sequence>
<dbReference type="SMART" id="SM00849">
    <property type="entry name" value="Lactamase_B"/>
    <property type="match status" value="1"/>
</dbReference>
<evidence type="ECO:0000259" key="1">
    <source>
        <dbReference type="SMART" id="SM00849"/>
    </source>
</evidence>
<dbReference type="InterPro" id="IPR050855">
    <property type="entry name" value="NDM-1-like"/>
</dbReference>
<evidence type="ECO:0000313" key="3">
    <source>
        <dbReference type="Proteomes" id="UP000245845"/>
    </source>
</evidence>
<dbReference type="PROSITE" id="PS51257">
    <property type="entry name" value="PROKAR_LIPOPROTEIN"/>
    <property type="match status" value="1"/>
</dbReference>
<keyword evidence="2" id="KW-0378">Hydrolase</keyword>
<dbReference type="Proteomes" id="UP000245845">
    <property type="component" value="Unassembled WGS sequence"/>
</dbReference>